<feature type="compositionally biased region" description="Polar residues" evidence="1">
    <location>
        <begin position="109"/>
        <end position="124"/>
    </location>
</feature>
<gene>
    <name evidence="2" type="ORF">CTEN0397_LOCUS5986</name>
</gene>
<protein>
    <submittedName>
        <fullName evidence="2">Uncharacterized protein</fullName>
    </submittedName>
</protein>
<dbReference type="EMBL" id="HBFW01009249">
    <property type="protein sequence ID" value="CAD8934953.1"/>
    <property type="molecule type" value="Transcribed_RNA"/>
</dbReference>
<reference evidence="2" key="1">
    <citation type="submission" date="2021-01" db="EMBL/GenBank/DDBJ databases">
        <authorList>
            <person name="Corre E."/>
            <person name="Pelletier E."/>
            <person name="Niang G."/>
            <person name="Scheremetjew M."/>
            <person name="Finn R."/>
            <person name="Kale V."/>
            <person name="Holt S."/>
            <person name="Cochrane G."/>
            <person name="Meng A."/>
            <person name="Brown T."/>
            <person name="Cohen L."/>
        </authorList>
    </citation>
    <scope>NUCLEOTIDE SEQUENCE</scope>
    <source>
        <strain evidence="2">ECT3854</strain>
    </source>
</reference>
<feature type="region of interest" description="Disordered" evidence="1">
    <location>
        <begin position="32"/>
        <end position="55"/>
    </location>
</feature>
<feature type="compositionally biased region" description="Acidic residues" evidence="1">
    <location>
        <begin position="44"/>
        <end position="55"/>
    </location>
</feature>
<name>A0A7S1GLJ3_CYCTE</name>
<feature type="region of interest" description="Disordered" evidence="1">
    <location>
        <begin position="109"/>
        <end position="219"/>
    </location>
</feature>
<evidence type="ECO:0000256" key="1">
    <source>
        <dbReference type="SAM" id="MobiDB-lite"/>
    </source>
</evidence>
<organism evidence="2">
    <name type="scientific">Cyclophora tenuis</name>
    <name type="common">Marine diatom</name>
    <dbReference type="NCBI Taxonomy" id="216820"/>
    <lineage>
        <taxon>Eukaryota</taxon>
        <taxon>Sar</taxon>
        <taxon>Stramenopiles</taxon>
        <taxon>Ochrophyta</taxon>
        <taxon>Bacillariophyta</taxon>
        <taxon>Fragilariophyceae</taxon>
        <taxon>Fragilariophycidae</taxon>
        <taxon>Cyclophorales</taxon>
        <taxon>Cyclophoraceae</taxon>
        <taxon>Cyclophora</taxon>
    </lineage>
</organism>
<evidence type="ECO:0000313" key="2">
    <source>
        <dbReference type="EMBL" id="CAD8934953.1"/>
    </source>
</evidence>
<proteinExistence type="predicted"/>
<feature type="compositionally biased region" description="Acidic residues" evidence="1">
    <location>
        <begin position="178"/>
        <end position="191"/>
    </location>
</feature>
<dbReference type="AlphaFoldDB" id="A0A7S1GLJ3"/>
<sequence length="257" mass="28536">MSLYSANQQIIKQHQEEQEALYSKQQLGMLGLSAGEEDNKTTITDDDTTFDDEGEDDNVAELGGFNKRSSLIDKKRGFGKHRHPWLEKEHDFQDDDDCMSLAGMVSLGDSSTGTHKSRMSQQNKKGMFTAPKSHSMRRESRGSFGSKSVREKMDEDDDGASAPMAPPRRKHIPNVPDIPEDIPDRDDDEADGIMRDVDLSSYKQQAAGEAATQSTADAETTYMVETQSLHSAPPPGMSVRAPKQFGKKSFWKTICPC</sequence>
<accession>A0A7S1GLJ3</accession>